<reference evidence="1 2" key="1">
    <citation type="journal article" date="2022" name="Hortic Res">
        <title>A haplotype resolved chromosomal level avocado genome allows analysis of novel avocado genes.</title>
        <authorList>
            <person name="Nath O."/>
            <person name="Fletcher S.J."/>
            <person name="Hayward A."/>
            <person name="Shaw L.M."/>
            <person name="Masouleh A.K."/>
            <person name="Furtado A."/>
            <person name="Henry R.J."/>
            <person name="Mitter N."/>
        </authorList>
    </citation>
    <scope>NUCLEOTIDE SEQUENCE [LARGE SCALE GENOMIC DNA]</scope>
    <source>
        <strain evidence="2">cv. Hass</strain>
    </source>
</reference>
<dbReference type="EMBL" id="CM056809">
    <property type="protein sequence ID" value="KAJ8647387.1"/>
    <property type="molecule type" value="Genomic_DNA"/>
</dbReference>
<keyword evidence="2" id="KW-1185">Reference proteome</keyword>
<proteinExistence type="predicted"/>
<organism evidence="1 2">
    <name type="scientific">Persea americana</name>
    <name type="common">Avocado</name>
    <dbReference type="NCBI Taxonomy" id="3435"/>
    <lineage>
        <taxon>Eukaryota</taxon>
        <taxon>Viridiplantae</taxon>
        <taxon>Streptophyta</taxon>
        <taxon>Embryophyta</taxon>
        <taxon>Tracheophyta</taxon>
        <taxon>Spermatophyta</taxon>
        <taxon>Magnoliopsida</taxon>
        <taxon>Magnoliidae</taxon>
        <taxon>Laurales</taxon>
        <taxon>Lauraceae</taxon>
        <taxon>Persea</taxon>
    </lineage>
</organism>
<accession>A0ACC2MR55</accession>
<sequence length="201" mass="22203">MGNEPTPPERKKKERIFLRMPRIGLILMPWLNRKIVDPLIQILRRGAEPNQLAFSAALGITLGIFPICGVTVLLCGIAIAILGNLCHAPTLMLANFVATPIELSLVVPFLRFGEVISGSNHFPLTSDALRKVVTGQASREVLFSIFHALLGWLIAAPFILGILYVVFLPCFKYLLHKFSAVPSSPMHPLPHPEINIKVRDV</sequence>
<evidence type="ECO:0000313" key="2">
    <source>
        <dbReference type="Proteomes" id="UP001234297"/>
    </source>
</evidence>
<evidence type="ECO:0000313" key="1">
    <source>
        <dbReference type="EMBL" id="KAJ8647387.1"/>
    </source>
</evidence>
<name>A0ACC2MR55_PERAE</name>
<gene>
    <name evidence="1" type="ORF">MRB53_000410</name>
</gene>
<comment type="caution">
    <text evidence="1">The sequence shown here is derived from an EMBL/GenBank/DDBJ whole genome shotgun (WGS) entry which is preliminary data.</text>
</comment>
<dbReference type="Proteomes" id="UP001234297">
    <property type="component" value="Chromosome 1"/>
</dbReference>
<protein>
    <submittedName>
        <fullName evidence="1">Uncharacterized protein</fullName>
    </submittedName>
</protein>